<feature type="chain" id="PRO_5003187346" evidence="1">
    <location>
        <begin position="22"/>
        <end position="167"/>
    </location>
</feature>
<evidence type="ECO:0000256" key="1">
    <source>
        <dbReference type="SAM" id="SignalP"/>
    </source>
</evidence>
<gene>
    <name evidence="3" type="ordered locus">HP15_1895</name>
</gene>
<reference evidence="4" key="2">
    <citation type="submission" date="2010-02" db="EMBL/GenBank/DDBJ databases">
        <title>Complete genome sequence of Marinobacter adhaerens type strain (HP15).</title>
        <authorList>
            <person name="Gaerdes A.A.M."/>
            <person name="Kaeppel E."/>
            <person name="Shezad A."/>
            <person name="Seebah S."/>
            <person name="Teeling H."/>
            <person name="Yarza P."/>
            <person name="Gloeckner F.O."/>
            <person name="Ullrich M.S."/>
        </authorList>
    </citation>
    <scope>NUCLEOTIDE SEQUENCE [LARGE SCALE GENOMIC DNA]</scope>
    <source>
        <strain evidence="4">DSM 23420 / HP15</strain>
    </source>
</reference>
<protein>
    <submittedName>
        <fullName evidence="3">Secreted protein containing PEP-CTERM bacterial domain</fullName>
    </submittedName>
</protein>
<dbReference type="KEGG" id="mad:HP15_1895"/>
<sequence length="167" mass="17627">MNKFIGGVAAGVFMTFATAQAGMITDTVNQAVKLNMWDSHSYTHNINDDGFVLGSAVSGTLEIDVADDRDGWFSLFETILFQIEDFDFDTGTIQFGTADFGSNLEAEALGALNADGYLDVTVKSLSGDFYVGKSVLSVVTEAVPEPGTLALLGLGLAGLGAARRRKA</sequence>
<name>E4PPX9_MARAH</name>
<reference evidence="3 4" key="1">
    <citation type="journal article" date="2010" name="Stand. Genomic Sci.">
        <title>Complete genome sequence of Marinobacter adhaerens type strain (HP15), a diatom-interacting marine microorganism.</title>
        <authorList>
            <person name="Gardes A."/>
            <person name="Kaeppel E."/>
            <person name="Shehzad A."/>
            <person name="Seebah S."/>
            <person name="Teeling H."/>
            <person name="Yarza P."/>
            <person name="Glockner F.O."/>
            <person name="Grossart H.P."/>
            <person name="Ullrich M.S."/>
        </authorList>
    </citation>
    <scope>NUCLEOTIDE SEQUENCE [LARGE SCALE GENOMIC DNA]</scope>
    <source>
        <strain evidence="4">DSM 23420 / HP15</strain>
    </source>
</reference>
<proteinExistence type="predicted"/>
<organism evidence="3 4">
    <name type="scientific">Marinobacter adhaerens (strain DSM 23420 / HP15)</name>
    <dbReference type="NCBI Taxonomy" id="225937"/>
    <lineage>
        <taxon>Bacteria</taxon>
        <taxon>Pseudomonadati</taxon>
        <taxon>Pseudomonadota</taxon>
        <taxon>Gammaproteobacteria</taxon>
        <taxon>Pseudomonadales</taxon>
        <taxon>Marinobacteraceae</taxon>
        <taxon>Marinobacter</taxon>
    </lineage>
</organism>
<dbReference type="PATRIC" id="fig|225937.3.peg.1905"/>
<dbReference type="Proteomes" id="UP000007077">
    <property type="component" value="Chromosome"/>
</dbReference>
<dbReference type="EMBL" id="CP001978">
    <property type="protein sequence ID" value="ADP97659.1"/>
    <property type="molecule type" value="Genomic_DNA"/>
</dbReference>
<keyword evidence="1" id="KW-0732">Signal</keyword>
<dbReference type="STRING" id="225937.HP15_1895"/>
<feature type="domain" description="Ice-binding protein C-terminal" evidence="2">
    <location>
        <begin position="142"/>
        <end position="165"/>
    </location>
</feature>
<dbReference type="eggNOG" id="ENOG5033E1H">
    <property type="taxonomic scope" value="Bacteria"/>
</dbReference>
<accession>E4PPX9</accession>
<dbReference type="NCBIfam" id="TIGR02595">
    <property type="entry name" value="PEP_CTERM"/>
    <property type="match status" value="1"/>
</dbReference>
<dbReference type="Pfam" id="PF07589">
    <property type="entry name" value="PEP-CTERM"/>
    <property type="match status" value="1"/>
</dbReference>
<evidence type="ECO:0000313" key="4">
    <source>
        <dbReference type="Proteomes" id="UP000007077"/>
    </source>
</evidence>
<dbReference type="InterPro" id="IPR013424">
    <property type="entry name" value="Ice-binding_C"/>
</dbReference>
<evidence type="ECO:0000313" key="3">
    <source>
        <dbReference type="EMBL" id="ADP97659.1"/>
    </source>
</evidence>
<dbReference type="HOGENOM" id="CLU_1592599_0_0_6"/>
<evidence type="ECO:0000259" key="2">
    <source>
        <dbReference type="Pfam" id="PF07589"/>
    </source>
</evidence>
<feature type="signal peptide" evidence="1">
    <location>
        <begin position="1"/>
        <end position="21"/>
    </location>
</feature>
<dbReference type="AlphaFoldDB" id="E4PPX9"/>